<name>A0A450VQ34_9GAMM</name>
<feature type="compositionally biased region" description="Basic and acidic residues" evidence="1">
    <location>
        <begin position="1"/>
        <end position="13"/>
    </location>
</feature>
<dbReference type="EMBL" id="CAADFL010000027">
    <property type="protein sequence ID" value="VFK06878.1"/>
    <property type="molecule type" value="Genomic_DNA"/>
</dbReference>
<dbReference type="EMBL" id="CAADEZ010000258">
    <property type="protein sequence ID" value="VFJ60219.1"/>
    <property type="molecule type" value="Genomic_DNA"/>
</dbReference>
<evidence type="ECO:0000313" key="2">
    <source>
        <dbReference type="EMBL" id="VFJ55544.1"/>
    </source>
</evidence>
<feature type="region of interest" description="Disordered" evidence="1">
    <location>
        <begin position="1"/>
        <end position="20"/>
    </location>
</feature>
<evidence type="ECO:0000256" key="1">
    <source>
        <dbReference type="SAM" id="MobiDB-lite"/>
    </source>
</evidence>
<accession>A0A450VQ34</accession>
<dbReference type="EMBL" id="CAADFA010000159">
    <property type="protein sequence ID" value="VFJ55544.1"/>
    <property type="molecule type" value="Genomic_DNA"/>
</dbReference>
<gene>
    <name evidence="3" type="ORF">BECKFM1743A_GA0114220_102584</name>
    <name evidence="4" type="ORF">BECKFM1743B_GA0114221_100272</name>
    <name evidence="2" type="ORF">BECKFM1743C_GA0114222_101596</name>
</gene>
<evidence type="ECO:0000313" key="4">
    <source>
        <dbReference type="EMBL" id="VFK06878.1"/>
    </source>
</evidence>
<proteinExistence type="predicted"/>
<sequence>MSTELTEREERFFNHRGHSAAKPQRVSWSSRDRYRYRDSLSLSKKAEAGLKIDSEYR</sequence>
<evidence type="ECO:0000313" key="3">
    <source>
        <dbReference type="EMBL" id="VFJ60219.1"/>
    </source>
</evidence>
<protein>
    <submittedName>
        <fullName evidence="4">Uncharacterized protein</fullName>
    </submittedName>
</protein>
<dbReference type="AlphaFoldDB" id="A0A450VQ34"/>
<reference evidence="4" key="1">
    <citation type="submission" date="2019-02" db="EMBL/GenBank/DDBJ databases">
        <authorList>
            <person name="Gruber-Vodicka R. H."/>
            <person name="Seah K. B. B."/>
        </authorList>
    </citation>
    <scope>NUCLEOTIDE SEQUENCE</scope>
    <source>
        <strain evidence="3">BECK_BZ163</strain>
        <strain evidence="4">BECK_BZ164</strain>
        <strain evidence="2">BECK_BZ165</strain>
    </source>
</reference>
<organism evidence="4">
    <name type="scientific">Candidatus Kentrum sp. FM</name>
    <dbReference type="NCBI Taxonomy" id="2126340"/>
    <lineage>
        <taxon>Bacteria</taxon>
        <taxon>Pseudomonadati</taxon>
        <taxon>Pseudomonadota</taxon>
        <taxon>Gammaproteobacteria</taxon>
        <taxon>Candidatus Kentrum</taxon>
    </lineage>
</organism>